<dbReference type="SMART" id="SM00580">
    <property type="entry name" value="PUG"/>
    <property type="match status" value="1"/>
</dbReference>
<dbReference type="Proteomes" id="UP001530293">
    <property type="component" value="Unassembled WGS sequence"/>
</dbReference>
<evidence type="ECO:0000313" key="2">
    <source>
        <dbReference type="EMBL" id="KAL3759488.1"/>
    </source>
</evidence>
<gene>
    <name evidence="2" type="ORF">ACHAWU_000787</name>
</gene>
<sequence>MAAAPARPLTIYLSLTSSPSTPRAQLILHPPSDKNGSSNDNSNSNIAVTASELRRRASELTSVPLDSIKLIFRGRVIPEKDTGDVVEEFKLEDGCVVHVMGKPSVVANAATASAATVGATQVAGATVTLPSSNSRNTANINYNNNDSNSSSAAGMLQAAISKLRSSNDSGTYREGLSTAHKLLGNIITNPTEAKYRSIKKTNPAFLRRLGSLPGGPDLLFAAGFVTETKDDVDGRTEYYVLTPSAVAWPRLVAARGEVGRALSGVEAGGIDRRTHVGGVGGASPNANPPPLPAFPGAPAIQSMLRDPNMVRNMMGMMNVSITGDVIKNIHESVVHNVCIRR</sequence>
<keyword evidence="3" id="KW-1185">Reference proteome</keyword>
<name>A0ABD3M9B4_9STRA</name>
<dbReference type="Pfam" id="PF00240">
    <property type="entry name" value="ubiquitin"/>
    <property type="match status" value="1"/>
</dbReference>
<dbReference type="SUPFAM" id="SSF54236">
    <property type="entry name" value="Ubiquitin-like"/>
    <property type="match status" value="1"/>
</dbReference>
<dbReference type="InterPro" id="IPR000626">
    <property type="entry name" value="Ubiquitin-like_dom"/>
</dbReference>
<proteinExistence type="predicted"/>
<dbReference type="InterPro" id="IPR029071">
    <property type="entry name" value="Ubiquitin-like_domsf"/>
</dbReference>
<dbReference type="PANTHER" id="PTHR23153">
    <property type="entry name" value="UBX-RELATED"/>
    <property type="match status" value="1"/>
</dbReference>
<dbReference type="Gene3D" id="3.10.20.90">
    <property type="entry name" value="Phosphatidylinositol 3-kinase Catalytic Subunit, Chain A, domain 1"/>
    <property type="match status" value="1"/>
</dbReference>
<organism evidence="2 3">
    <name type="scientific">Discostella pseudostelligera</name>
    <dbReference type="NCBI Taxonomy" id="259834"/>
    <lineage>
        <taxon>Eukaryota</taxon>
        <taxon>Sar</taxon>
        <taxon>Stramenopiles</taxon>
        <taxon>Ochrophyta</taxon>
        <taxon>Bacillariophyta</taxon>
        <taxon>Coscinodiscophyceae</taxon>
        <taxon>Thalassiosirophycidae</taxon>
        <taxon>Stephanodiscales</taxon>
        <taxon>Stephanodiscaceae</taxon>
        <taxon>Discostella</taxon>
    </lineage>
</organism>
<dbReference type="PANTHER" id="PTHR23153:SF38">
    <property type="entry name" value="UBX DOMAIN-CONTAINING PROTEIN 6"/>
    <property type="match status" value="1"/>
</dbReference>
<evidence type="ECO:0000259" key="1">
    <source>
        <dbReference type="PROSITE" id="PS50053"/>
    </source>
</evidence>
<dbReference type="CDD" id="cd09212">
    <property type="entry name" value="PUB"/>
    <property type="match status" value="1"/>
</dbReference>
<evidence type="ECO:0000313" key="3">
    <source>
        <dbReference type="Proteomes" id="UP001530293"/>
    </source>
</evidence>
<dbReference type="EMBL" id="JALLBG020000200">
    <property type="protein sequence ID" value="KAL3759488.1"/>
    <property type="molecule type" value="Genomic_DNA"/>
</dbReference>
<dbReference type="InterPro" id="IPR036339">
    <property type="entry name" value="PUB-like_dom_sf"/>
</dbReference>
<dbReference type="CDD" id="cd17039">
    <property type="entry name" value="Ubl_ubiquitin_like"/>
    <property type="match status" value="1"/>
</dbReference>
<dbReference type="SUPFAM" id="SSF143503">
    <property type="entry name" value="PUG domain-like"/>
    <property type="match status" value="1"/>
</dbReference>
<dbReference type="Gene3D" id="1.20.58.2190">
    <property type="match status" value="1"/>
</dbReference>
<dbReference type="Pfam" id="PF09409">
    <property type="entry name" value="PUB"/>
    <property type="match status" value="1"/>
</dbReference>
<accession>A0ABD3M9B4</accession>
<feature type="domain" description="Ubiquitin-like" evidence="1">
    <location>
        <begin position="49"/>
        <end position="102"/>
    </location>
</feature>
<comment type="caution">
    <text evidence="2">The sequence shown here is derived from an EMBL/GenBank/DDBJ whole genome shotgun (WGS) entry which is preliminary data.</text>
</comment>
<dbReference type="PROSITE" id="PS50053">
    <property type="entry name" value="UBIQUITIN_2"/>
    <property type="match status" value="1"/>
</dbReference>
<dbReference type="InterPro" id="IPR018997">
    <property type="entry name" value="PUB_domain"/>
</dbReference>
<protein>
    <recommendedName>
        <fullName evidence="1">Ubiquitin-like domain-containing protein</fullName>
    </recommendedName>
</protein>
<reference evidence="2 3" key="1">
    <citation type="submission" date="2024-10" db="EMBL/GenBank/DDBJ databases">
        <title>Updated reference genomes for cyclostephanoid diatoms.</title>
        <authorList>
            <person name="Roberts W.R."/>
            <person name="Alverson A.J."/>
        </authorList>
    </citation>
    <scope>NUCLEOTIDE SEQUENCE [LARGE SCALE GENOMIC DNA]</scope>
    <source>
        <strain evidence="2 3">AJA232-27</strain>
    </source>
</reference>
<dbReference type="AlphaFoldDB" id="A0ABD3M9B4"/>